<feature type="DNA-binding region" description="OmpR/PhoB-type" evidence="3">
    <location>
        <begin position="124"/>
        <end position="218"/>
    </location>
</feature>
<keyword evidence="1 3" id="KW-0238">DNA-binding</keyword>
<dbReference type="PROSITE" id="PS51755">
    <property type="entry name" value="OMPR_PHOB"/>
    <property type="match status" value="1"/>
</dbReference>
<dbReference type="InterPro" id="IPR001789">
    <property type="entry name" value="Sig_transdc_resp-reg_receiver"/>
</dbReference>
<organism evidence="6 7">
    <name type="scientific">Acetobacter peroxydans</name>
    <dbReference type="NCBI Taxonomy" id="104098"/>
    <lineage>
        <taxon>Bacteria</taxon>
        <taxon>Pseudomonadati</taxon>
        <taxon>Pseudomonadota</taxon>
        <taxon>Alphaproteobacteria</taxon>
        <taxon>Acetobacterales</taxon>
        <taxon>Acetobacteraceae</taxon>
        <taxon>Acetobacter</taxon>
    </lineage>
</organism>
<evidence type="ECO:0000313" key="6">
    <source>
        <dbReference type="EMBL" id="GEB86481.1"/>
    </source>
</evidence>
<dbReference type="InterPro" id="IPR036388">
    <property type="entry name" value="WH-like_DNA-bd_sf"/>
</dbReference>
<dbReference type="InterPro" id="IPR011006">
    <property type="entry name" value="CheY-like_superfamily"/>
</dbReference>
<protein>
    <submittedName>
        <fullName evidence="6">DNA-binding response regulator</fullName>
    </submittedName>
</protein>
<dbReference type="Pfam" id="PF00072">
    <property type="entry name" value="Response_reg"/>
    <property type="match status" value="1"/>
</dbReference>
<dbReference type="Pfam" id="PF00486">
    <property type="entry name" value="Trans_reg_C"/>
    <property type="match status" value="1"/>
</dbReference>
<name>A0A4Y3TTY1_9PROT</name>
<dbReference type="Gene3D" id="1.10.10.10">
    <property type="entry name" value="Winged helix-like DNA-binding domain superfamily/Winged helix DNA-binding domain"/>
    <property type="match status" value="1"/>
</dbReference>
<dbReference type="GO" id="GO:0032993">
    <property type="term" value="C:protein-DNA complex"/>
    <property type="evidence" value="ECO:0007669"/>
    <property type="project" value="TreeGrafter"/>
</dbReference>
<dbReference type="PANTHER" id="PTHR48111:SF36">
    <property type="entry name" value="TRANSCRIPTIONAL REGULATORY PROTEIN CUTR"/>
    <property type="match status" value="1"/>
</dbReference>
<evidence type="ECO:0000313" key="7">
    <source>
        <dbReference type="Proteomes" id="UP000317730"/>
    </source>
</evidence>
<dbReference type="Proteomes" id="UP000317730">
    <property type="component" value="Unassembled WGS sequence"/>
</dbReference>
<dbReference type="CDD" id="cd00383">
    <property type="entry name" value="trans_reg_C"/>
    <property type="match status" value="1"/>
</dbReference>
<evidence type="ECO:0000256" key="1">
    <source>
        <dbReference type="ARBA" id="ARBA00023125"/>
    </source>
</evidence>
<dbReference type="PANTHER" id="PTHR48111">
    <property type="entry name" value="REGULATOR OF RPOS"/>
    <property type="match status" value="1"/>
</dbReference>
<comment type="caution">
    <text evidence="6">The sequence shown here is derived from an EMBL/GenBank/DDBJ whole genome shotgun (WGS) entry which is preliminary data.</text>
</comment>
<dbReference type="GO" id="GO:0000156">
    <property type="term" value="F:phosphorelay response regulator activity"/>
    <property type="evidence" value="ECO:0007669"/>
    <property type="project" value="TreeGrafter"/>
</dbReference>
<evidence type="ECO:0000259" key="5">
    <source>
        <dbReference type="PROSITE" id="PS51755"/>
    </source>
</evidence>
<dbReference type="EMBL" id="BJMV01000015">
    <property type="protein sequence ID" value="GEB86481.1"/>
    <property type="molecule type" value="Genomic_DNA"/>
</dbReference>
<keyword evidence="2" id="KW-0597">Phosphoprotein</keyword>
<dbReference type="PROSITE" id="PS50110">
    <property type="entry name" value="RESPONSE_REGULATORY"/>
    <property type="match status" value="1"/>
</dbReference>
<accession>A0A4Y3TTY1</accession>
<evidence type="ECO:0000259" key="4">
    <source>
        <dbReference type="PROSITE" id="PS50110"/>
    </source>
</evidence>
<feature type="domain" description="OmpR/PhoB-type" evidence="5">
    <location>
        <begin position="124"/>
        <end position="218"/>
    </location>
</feature>
<evidence type="ECO:0000256" key="2">
    <source>
        <dbReference type="PROSITE-ProRule" id="PRU00169"/>
    </source>
</evidence>
<dbReference type="Gene3D" id="6.10.250.690">
    <property type="match status" value="1"/>
</dbReference>
<dbReference type="SUPFAM" id="SSF52172">
    <property type="entry name" value="CheY-like"/>
    <property type="match status" value="1"/>
</dbReference>
<dbReference type="InterPro" id="IPR001867">
    <property type="entry name" value="OmpR/PhoB-type_DNA-bd"/>
</dbReference>
<proteinExistence type="predicted"/>
<gene>
    <name evidence="6" type="ORF">APE01nite_22780</name>
</gene>
<dbReference type="Gene3D" id="3.40.50.2300">
    <property type="match status" value="1"/>
</dbReference>
<feature type="domain" description="Response regulatory" evidence="4">
    <location>
        <begin position="2"/>
        <end position="116"/>
    </location>
</feature>
<sequence>MKILIVEDEAALASAVRERVREAGHVADWFATLEDARAAMAASVYDFVLLDLGLPDGDGRAFLREIRRTGSPVAVLITTARDQISERIAGLSEGADDYLVKPYDLNELVARIEAVARRYAALPDNSLAVGDVVIDLARRQLSRAGRVVDLSAREWAIVELLARRPGAVCSRDLIEDVLYGLSEDVESNAVEVFISRIRKKAGAGLVTTMRGRGYRLGGAEAS</sequence>
<dbReference type="GO" id="GO:0005829">
    <property type="term" value="C:cytosol"/>
    <property type="evidence" value="ECO:0007669"/>
    <property type="project" value="TreeGrafter"/>
</dbReference>
<evidence type="ECO:0000256" key="3">
    <source>
        <dbReference type="PROSITE-ProRule" id="PRU01091"/>
    </source>
</evidence>
<dbReference type="SMART" id="SM00448">
    <property type="entry name" value="REC"/>
    <property type="match status" value="1"/>
</dbReference>
<dbReference type="OrthoDB" id="9802426at2"/>
<dbReference type="SMART" id="SM00862">
    <property type="entry name" value="Trans_reg_C"/>
    <property type="match status" value="1"/>
</dbReference>
<dbReference type="GO" id="GO:0006355">
    <property type="term" value="P:regulation of DNA-templated transcription"/>
    <property type="evidence" value="ECO:0007669"/>
    <property type="project" value="InterPro"/>
</dbReference>
<feature type="modified residue" description="4-aspartylphosphate" evidence="2">
    <location>
        <position position="51"/>
    </location>
</feature>
<reference evidence="6 7" key="1">
    <citation type="submission" date="2019-06" db="EMBL/GenBank/DDBJ databases">
        <title>Whole genome shotgun sequence of Acetobacter peroxydans NBRC 13755.</title>
        <authorList>
            <person name="Hosoyama A."/>
            <person name="Uohara A."/>
            <person name="Ohji S."/>
            <person name="Ichikawa N."/>
        </authorList>
    </citation>
    <scope>NUCLEOTIDE SEQUENCE [LARGE SCALE GENOMIC DNA]</scope>
    <source>
        <strain evidence="6 7">NBRC 13755</strain>
    </source>
</reference>
<dbReference type="GO" id="GO:0000976">
    <property type="term" value="F:transcription cis-regulatory region binding"/>
    <property type="evidence" value="ECO:0007669"/>
    <property type="project" value="TreeGrafter"/>
</dbReference>
<dbReference type="AlphaFoldDB" id="A0A4Y3TTY1"/>
<keyword evidence="7" id="KW-1185">Reference proteome</keyword>
<dbReference type="RefSeq" id="WP_141377666.1">
    <property type="nucleotide sequence ID" value="NZ_BAPL01000009.1"/>
</dbReference>
<dbReference type="InterPro" id="IPR039420">
    <property type="entry name" value="WalR-like"/>
</dbReference>